<reference evidence="5" key="1">
    <citation type="submission" date="2021-01" db="UniProtKB">
        <authorList>
            <consortium name="EnsemblMetazoa"/>
        </authorList>
    </citation>
    <scope>IDENTIFICATION</scope>
    <source>
        <strain evidence="5">Aabys</strain>
    </source>
</reference>
<keyword evidence="6" id="KW-1185">Reference proteome</keyword>
<dbReference type="eggNOG" id="KOG3281">
    <property type="taxonomic scope" value="Eukaryota"/>
</dbReference>
<dbReference type="EnsemblMetazoa" id="MDOA015004-RA">
    <property type="protein sequence ID" value="MDOA015004-PA"/>
    <property type="gene ID" value="MDOA015004"/>
</dbReference>
<dbReference type="VEuPathDB" id="VectorBase:MDOA015004"/>
<evidence type="ECO:0000256" key="1">
    <source>
        <dbReference type="ARBA" id="ARBA00004173"/>
    </source>
</evidence>
<protein>
    <submittedName>
        <fullName evidence="7">ATP synthase mitochondrial F1 complex assembly factor 1</fullName>
    </submittedName>
</protein>
<evidence type="ECO:0000313" key="7">
    <source>
        <dbReference type="RefSeq" id="XP_005181044.1"/>
    </source>
</evidence>
<dbReference type="GeneID" id="101891868"/>
<comment type="similarity">
    <text evidence="2">Belongs to the ATP11 family.</text>
</comment>
<dbReference type="PANTHER" id="PTHR13126:SF0">
    <property type="entry name" value="ATP SYNTHASE MITOCHONDRIAL F1 COMPLEX ASSEMBLY FACTOR 1"/>
    <property type="match status" value="1"/>
</dbReference>
<reference evidence="7" key="2">
    <citation type="submission" date="2025-04" db="UniProtKB">
        <authorList>
            <consortium name="RefSeq"/>
        </authorList>
    </citation>
    <scope>IDENTIFICATION</scope>
    <source>
        <strain evidence="7">Aabys</strain>
    </source>
</reference>
<evidence type="ECO:0000256" key="3">
    <source>
        <dbReference type="ARBA" id="ARBA00022946"/>
    </source>
</evidence>
<dbReference type="GO" id="GO:0005739">
    <property type="term" value="C:mitochondrion"/>
    <property type="evidence" value="ECO:0007669"/>
    <property type="project" value="UniProtKB-SubCell"/>
</dbReference>
<dbReference type="KEGG" id="mde:101891868"/>
<dbReference type="AlphaFoldDB" id="A0A1I8NGW2"/>
<keyword evidence="3" id="KW-0809">Transit peptide</keyword>
<dbReference type="STRING" id="7370.A0A1I8NGW2"/>
<sequence length="275" mass="31845">MACIRNTLGLLRTNNSAIVRTITMSAQRRAQEAVDKLKEKNPYYEKYADKIAKLQQTSPDEFLQRVDKVVNPIKEGKSQNRTYSELLNPKPKKEPAAEIPYKKLEDIMKIDLIADKSADDIKHIWFEYHKTKDVLAATLTVEQFDSLMKRAKEHPIFLLPLPRSEGFEFIMLQFASNAVHFTPLLAYQVHAENAPECLTLVHYTEMRDKGIILMRGEYDTNVLNGQEAQCLANELQMFYCKDDPAKQQLLETFTKKPDEFKHMDLIKEVENIHLV</sequence>
<keyword evidence="4" id="KW-0496">Mitochondrion</keyword>
<accession>A0A1I8NGW2</accession>
<dbReference type="Pfam" id="PF06644">
    <property type="entry name" value="ATP11"/>
    <property type="match status" value="1"/>
</dbReference>
<name>A0A1I8NGW2_MUSDO</name>
<evidence type="ECO:0000313" key="6">
    <source>
        <dbReference type="Proteomes" id="UP001652621"/>
    </source>
</evidence>
<dbReference type="GO" id="GO:0033615">
    <property type="term" value="P:mitochondrial proton-transporting ATP synthase complex assembly"/>
    <property type="evidence" value="ECO:0007669"/>
    <property type="project" value="TreeGrafter"/>
</dbReference>
<comment type="subcellular location">
    <subcellularLocation>
        <location evidence="1">Mitochondrion</location>
    </subcellularLocation>
</comment>
<organism evidence="5">
    <name type="scientific">Musca domestica</name>
    <name type="common">House fly</name>
    <dbReference type="NCBI Taxonomy" id="7370"/>
    <lineage>
        <taxon>Eukaryota</taxon>
        <taxon>Metazoa</taxon>
        <taxon>Ecdysozoa</taxon>
        <taxon>Arthropoda</taxon>
        <taxon>Hexapoda</taxon>
        <taxon>Insecta</taxon>
        <taxon>Pterygota</taxon>
        <taxon>Neoptera</taxon>
        <taxon>Endopterygota</taxon>
        <taxon>Diptera</taxon>
        <taxon>Brachycera</taxon>
        <taxon>Muscomorpha</taxon>
        <taxon>Muscoidea</taxon>
        <taxon>Muscidae</taxon>
        <taxon>Musca</taxon>
    </lineage>
</organism>
<dbReference type="PANTHER" id="PTHR13126">
    <property type="entry name" value="CHAPERONE ATP11"/>
    <property type="match status" value="1"/>
</dbReference>
<gene>
    <name evidence="5" type="primary">101891868</name>
    <name evidence="7" type="synonym">LOC101891868</name>
</gene>
<evidence type="ECO:0000313" key="5">
    <source>
        <dbReference type="EnsemblMetazoa" id="MDOA015004-PA"/>
    </source>
</evidence>
<proteinExistence type="inferred from homology"/>
<dbReference type="OrthoDB" id="16535at2759"/>
<dbReference type="InterPro" id="IPR010591">
    <property type="entry name" value="ATP11"/>
</dbReference>
<dbReference type="Proteomes" id="UP001652621">
    <property type="component" value="Unplaced"/>
</dbReference>
<evidence type="ECO:0000256" key="4">
    <source>
        <dbReference type="ARBA" id="ARBA00023128"/>
    </source>
</evidence>
<dbReference type="RefSeq" id="XP_005181044.1">
    <property type="nucleotide sequence ID" value="XM_005180987.3"/>
</dbReference>
<dbReference type="VEuPathDB" id="VectorBase:MDOMA2_001023"/>
<evidence type="ECO:0000256" key="2">
    <source>
        <dbReference type="ARBA" id="ARBA00009116"/>
    </source>
</evidence>